<feature type="compositionally biased region" description="Low complexity" evidence="1">
    <location>
        <begin position="190"/>
        <end position="214"/>
    </location>
</feature>
<dbReference type="OrthoDB" id="690068at2759"/>
<dbReference type="SMART" id="SM00353">
    <property type="entry name" value="HLH"/>
    <property type="match status" value="1"/>
</dbReference>
<dbReference type="SUPFAM" id="SSF47459">
    <property type="entry name" value="HLH, helix-loop-helix DNA-binding domain"/>
    <property type="match status" value="1"/>
</dbReference>
<gene>
    <name evidence="3" type="ORF">VHUM_01834</name>
</gene>
<accession>A0A7D8Z702</accession>
<dbReference type="GO" id="GO:0046983">
    <property type="term" value="F:protein dimerization activity"/>
    <property type="evidence" value="ECO:0007669"/>
    <property type="project" value="InterPro"/>
</dbReference>
<organism evidence="3 4">
    <name type="scientific">Vanrija humicola</name>
    <name type="common">Yeast</name>
    <name type="synonym">Cryptococcus humicola</name>
    <dbReference type="NCBI Taxonomy" id="5417"/>
    <lineage>
        <taxon>Eukaryota</taxon>
        <taxon>Fungi</taxon>
        <taxon>Dikarya</taxon>
        <taxon>Basidiomycota</taxon>
        <taxon>Agaricomycotina</taxon>
        <taxon>Tremellomycetes</taxon>
        <taxon>Trichosporonales</taxon>
        <taxon>Trichosporonaceae</taxon>
        <taxon>Vanrija</taxon>
    </lineage>
</organism>
<protein>
    <recommendedName>
        <fullName evidence="2">BHLH domain-containing protein</fullName>
    </recommendedName>
</protein>
<dbReference type="AlphaFoldDB" id="A0A7D8Z702"/>
<feature type="compositionally biased region" description="Low complexity" evidence="1">
    <location>
        <begin position="230"/>
        <end position="248"/>
    </location>
</feature>
<keyword evidence="4" id="KW-1185">Reference proteome</keyword>
<feature type="region of interest" description="Disordered" evidence="1">
    <location>
        <begin position="72"/>
        <end position="256"/>
    </location>
</feature>
<evidence type="ECO:0000256" key="1">
    <source>
        <dbReference type="SAM" id="MobiDB-lite"/>
    </source>
</evidence>
<dbReference type="Pfam" id="PF00010">
    <property type="entry name" value="HLH"/>
    <property type="match status" value="1"/>
</dbReference>
<dbReference type="InterPro" id="IPR036638">
    <property type="entry name" value="HLH_DNA-bd_sf"/>
</dbReference>
<dbReference type="EMBL" id="QKWK01000004">
    <property type="protein sequence ID" value="TXT11083.1"/>
    <property type="molecule type" value="Genomic_DNA"/>
</dbReference>
<dbReference type="PANTHER" id="PTHR46266">
    <property type="entry name" value="TRANSCRIPTION FACTOR TT8"/>
    <property type="match status" value="1"/>
</dbReference>
<comment type="caution">
    <text evidence="3">The sequence shown here is derived from an EMBL/GenBank/DDBJ whole genome shotgun (WGS) entry which is preliminary data.</text>
</comment>
<sequence>MSREQLRKANHSLIERRRREKINAALSDLREMVPGLGGEGAGGKGGEFKLEVLERTVEHMRELKAQVEDMQTRLVGLSSAPTAHKKRRPSDDDVDMDDHDDSPPRRPAHTPIQPHSGSYQTRKPAASSTPPSPSVTPPLHHTTVLSSPDPNETEPEFDLPPPLAMASKRVSQDDTSSSARTASPHPPSIASLLASSAQSQRSSTAGSTQRSSAGPNPNIYLPFPTPSPTSPFLTYHPSSASTASSATGPPEPSPFMAPLQNISLFGGALDSSASPLVMPPPSSANGRDMAPEEAANLLLAISSPDTLHPTRTGTTPLMSAVSGRSRALESEDFTLDGGVASVTHARTKIKVEHGQKYRPQGKTARDILRM</sequence>
<name>A0A7D8Z702_VANHU</name>
<evidence type="ECO:0000313" key="4">
    <source>
        <dbReference type="Proteomes" id="UP000473826"/>
    </source>
</evidence>
<dbReference type="Gene3D" id="4.10.280.10">
    <property type="entry name" value="Helix-loop-helix DNA-binding domain"/>
    <property type="match status" value="1"/>
</dbReference>
<proteinExistence type="predicted"/>
<dbReference type="InterPro" id="IPR011598">
    <property type="entry name" value="bHLH_dom"/>
</dbReference>
<dbReference type="Proteomes" id="UP000473826">
    <property type="component" value="Unassembled WGS sequence"/>
</dbReference>
<dbReference type="PANTHER" id="PTHR46266:SF4">
    <property type="entry name" value="TRANSCRIPTION FACTOR TT8"/>
    <property type="match status" value="1"/>
</dbReference>
<evidence type="ECO:0000259" key="2">
    <source>
        <dbReference type="PROSITE" id="PS50888"/>
    </source>
</evidence>
<dbReference type="PROSITE" id="PS50888">
    <property type="entry name" value="BHLH"/>
    <property type="match status" value="1"/>
</dbReference>
<reference evidence="3 4" key="1">
    <citation type="journal article" date="2019" name="PLoS Genet.">
        <title>Convergent evolution of linked mating-type loci in basidiomycete fungi.</title>
        <authorList>
            <person name="Sun S."/>
            <person name="Coelho M.A."/>
            <person name="Heitman J."/>
            <person name="Nowrousian M."/>
        </authorList>
    </citation>
    <scope>NUCLEOTIDE SEQUENCE [LARGE SCALE GENOMIC DNA]</scope>
    <source>
        <strain evidence="3 4">CBS 4282</strain>
    </source>
</reference>
<feature type="domain" description="BHLH" evidence="2">
    <location>
        <begin position="6"/>
        <end position="63"/>
    </location>
</feature>
<evidence type="ECO:0000313" key="3">
    <source>
        <dbReference type="EMBL" id="TXT11083.1"/>
    </source>
</evidence>